<dbReference type="InterPro" id="IPR018648">
    <property type="entry name" value="DUF2076"/>
</dbReference>
<feature type="compositionally biased region" description="Polar residues" evidence="1">
    <location>
        <begin position="237"/>
        <end position="247"/>
    </location>
</feature>
<dbReference type="Pfam" id="PF09849">
    <property type="entry name" value="DUF2076"/>
    <property type="match status" value="1"/>
</dbReference>
<dbReference type="AlphaFoldDB" id="A0A7X0MRF9"/>
<evidence type="ECO:0000313" key="2">
    <source>
        <dbReference type="EMBL" id="MBB6507140.1"/>
    </source>
</evidence>
<feature type="compositionally biased region" description="Low complexity" evidence="1">
    <location>
        <begin position="153"/>
        <end position="164"/>
    </location>
</feature>
<proteinExistence type="predicted"/>
<name>A0A7X0MRF9_9HYPH</name>
<keyword evidence="3" id="KW-1185">Reference proteome</keyword>
<evidence type="ECO:0000313" key="3">
    <source>
        <dbReference type="Proteomes" id="UP000585437"/>
    </source>
</evidence>
<reference evidence="2 3" key="1">
    <citation type="submission" date="2020-08" db="EMBL/GenBank/DDBJ databases">
        <title>The Agave Microbiome: Exploring the role of microbial communities in plant adaptations to desert environments.</title>
        <authorList>
            <person name="Partida-Martinez L.P."/>
        </authorList>
    </citation>
    <scope>NUCLEOTIDE SEQUENCE [LARGE SCALE GENOMIC DNA]</scope>
    <source>
        <strain evidence="2 3">AS3.12</strain>
    </source>
</reference>
<accession>A0A7X0MRF9</accession>
<comment type="caution">
    <text evidence="2">The sequence shown here is derived from an EMBL/GenBank/DDBJ whole genome shotgun (WGS) entry which is preliminary data.</text>
</comment>
<sequence>MSPEERQLLTALFDRVKTASTTPRDRDAEALIDDATRQQPYSAYYLAQAVIVQEKGLEAASARIRELEEQVKQLQAGESDIRRDEQGGGFLSSIFGSGQAPRPPAPQMPSQQAGQQPSGPWGARPGYQQPQPYRGNDDGYRAAPAPSGPWSSQMQGAQGYQQGQAPGGGFLRGALGTAAGVAGGMLLANSLSGLFGNHMSGLGLGNPAAETNPFTGGPTEETVINNTYIGDDAIREASNTDADNGNDATPDPGGNDGGWQQADFGNDDQSDFGGGDFGGDDNMNV</sequence>
<protein>
    <recommendedName>
        <fullName evidence="4">DUF2076 domain-containing protein</fullName>
    </recommendedName>
</protein>
<evidence type="ECO:0008006" key="4">
    <source>
        <dbReference type="Google" id="ProtNLM"/>
    </source>
</evidence>
<gene>
    <name evidence="2" type="ORF">F4695_000459</name>
</gene>
<feature type="region of interest" description="Disordered" evidence="1">
    <location>
        <begin position="237"/>
        <end position="285"/>
    </location>
</feature>
<dbReference type="EMBL" id="JACHBU010000001">
    <property type="protein sequence ID" value="MBB6507140.1"/>
    <property type="molecule type" value="Genomic_DNA"/>
</dbReference>
<dbReference type="Proteomes" id="UP000585437">
    <property type="component" value="Unassembled WGS sequence"/>
</dbReference>
<feature type="region of interest" description="Disordered" evidence="1">
    <location>
        <begin position="74"/>
        <end position="165"/>
    </location>
</feature>
<feature type="compositionally biased region" description="Low complexity" evidence="1">
    <location>
        <begin position="91"/>
        <end position="100"/>
    </location>
</feature>
<dbReference type="RefSeq" id="WP_184653593.1">
    <property type="nucleotide sequence ID" value="NZ_JACHBU010000001.1"/>
</dbReference>
<organism evidence="2 3">
    <name type="scientific">Rhizobium soli</name>
    <dbReference type="NCBI Taxonomy" id="424798"/>
    <lineage>
        <taxon>Bacteria</taxon>
        <taxon>Pseudomonadati</taxon>
        <taxon>Pseudomonadota</taxon>
        <taxon>Alphaproteobacteria</taxon>
        <taxon>Hyphomicrobiales</taxon>
        <taxon>Rhizobiaceae</taxon>
        <taxon>Rhizobium/Agrobacterium group</taxon>
        <taxon>Rhizobium</taxon>
    </lineage>
</organism>
<evidence type="ECO:0000256" key="1">
    <source>
        <dbReference type="SAM" id="MobiDB-lite"/>
    </source>
</evidence>
<feature type="compositionally biased region" description="Low complexity" evidence="1">
    <location>
        <begin position="108"/>
        <end position="123"/>
    </location>
</feature>